<keyword evidence="8 10" id="KW-0472">Membrane</keyword>
<feature type="transmembrane region" description="Helical" evidence="10">
    <location>
        <begin position="40"/>
        <end position="57"/>
    </location>
</feature>
<dbReference type="InterPro" id="IPR001851">
    <property type="entry name" value="ABC_transp_permease"/>
</dbReference>
<dbReference type="Proteomes" id="UP000198828">
    <property type="component" value="Unassembled WGS sequence"/>
</dbReference>
<organism evidence="11 12">
    <name type="scientific">Tepidimicrobium xylanilyticum</name>
    <dbReference type="NCBI Taxonomy" id="1123352"/>
    <lineage>
        <taxon>Bacteria</taxon>
        <taxon>Bacillati</taxon>
        <taxon>Bacillota</taxon>
        <taxon>Tissierellia</taxon>
        <taxon>Tissierellales</taxon>
        <taxon>Tepidimicrobiaceae</taxon>
        <taxon>Tepidimicrobium</taxon>
    </lineage>
</organism>
<evidence type="ECO:0000313" key="11">
    <source>
        <dbReference type="EMBL" id="SDW60744.1"/>
    </source>
</evidence>
<keyword evidence="12" id="KW-1185">Reference proteome</keyword>
<comment type="subcellular location">
    <subcellularLocation>
        <location evidence="1">Cell membrane</location>
        <topology evidence="1">Multi-pass membrane protein</topology>
    </subcellularLocation>
</comment>
<dbReference type="GO" id="GO:0015808">
    <property type="term" value="P:L-alanine transport"/>
    <property type="evidence" value="ECO:0007669"/>
    <property type="project" value="TreeGrafter"/>
</dbReference>
<dbReference type="RefSeq" id="WP_093751337.1">
    <property type="nucleotide sequence ID" value="NZ_BSYN01000004.1"/>
</dbReference>
<keyword evidence="7 10" id="KW-1133">Transmembrane helix</keyword>
<keyword evidence="6" id="KW-0029">Amino-acid transport</keyword>
<evidence type="ECO:0000256" key="1">
    <source>
        <dbReference type="ARBA" id="ARBA00004651"/>
    </source>
</evidence>
<keyword evidence="2" id="KW-0813">Transport</keyword>
<evidence type="ECO:0000256" key="5">
    <source>
        <dbReference type="ARBA" id="ARBA00022692"/>
    </source>
</evidence>
<evidence type="ECO:0000256" key="3">
    <source>
        <dbReference type="ARBA" id="ARBA00022475"/>
    </source>
</evidence>
<gene>
    <name evidence="11" type="ORF">SAMN05660923_00958</name>
</gene>
<dbReference type="EMBL" id="FNNG01000003">
    <property type="protein sequence ID" value="SDW60744.1"/>
    <property type="molecule type" value="Genomic_DNA"/>
</dbReference>
<feature type="transmembrane region" description="Helical" evidence="10">
    <location>
        <begin position="93"/>
        <end position="112"/>
    </location>
</feature>
<evidence type="ECO:0000256" key="2">
    <source>
        <dbReference type="ARBA" id="ARBA00022448"/>
    </source>
</evidence>
<feature type="transmembrane region" description="Helical" evidence="10">
    <location>
        <begin position="138"/>
        <end position="157"/>
    </location>
</feature>
<dbReference type="GO" id="GO:0005886">
    <property type="term" value="C:plasma membrane"/>
    <property type="evidence" value="ECO:0007669"/>
    <property type="project" value="UniProtKB-SubCell"/>
</dbReference>
<sequence>MFLEQLSNGIALGSLYALTAVGYTMVYGIIRLINFAHGDIYMMGAFFAYTAIAYFNLPLVPSFLIGMVCAALLGVFIAKFAYTPVFNAPKINLFLCAIGTAIFLENFAMLVWGPETQSFPTMIQNEIYAFGGFKITKLQAVILLTSIILVLILTYIVKKTKIGRAMRCASQDMVAARLMGINTNKVIFITFALGSSLGAAAGTLVAMYYKAVYPMMGFSAGLKAFVAAVIGGIGSITGAMFGGLIMGIAESLGAAYISSGYRDAIAFIILIIILLFKPTGLFGKTVKEKV</sequence>
<protein>
    <submittedName>
        <fullName evidence="11">Branched-chain amino acid transport system permease protein</fullName>
    </submittedName>
</protein>
<dbReference type="GO" id="GO:0015192">
    <property type="term" value="F:L-phenylalanine transmembrane transporter activity"/>
    <property type="evidence" value="ECO:0007669"/>
    <property type="project" value="TreeGrafter"/>
</dbReference>
<dbReference type="GO" id="GO:0015190">
    <property type="term" value="F:L-leucine transmembrane transporter activity"/>
    <property type="evidence" value="ECO:0007669"/>
    <property type="project" value="TreeGrafter"/>
</dbReference>
<dbReference type="GO" id="GO:1903806">
    <property type="term" value="P:L-isoleucine import across plasma membrane"/>
    <property type="evidence" value="ECO:0007669"/>
    <property type="project" value="TreeGrafter"/>
</dbReference>
<evidence type="ECO:0000256" key="4">
    <source>
        <dbReference type="ARBA" id="ARBA00022519"/>
    </source>
</evidence>
<dbReference type="PANTHER" id="PTHR11795">
    <property type="entry name" value="BRANCHED-CHAIN AMINO ACID TRANSPORT SYSTEM PERMEASE PROTEIN LIVH"/>
    <property type="match status" value="1"/>
</dbReference>
<reference evidence="11 12" key="1">
    <citation type="submission" date="2016-10" db="EMBL/GenBank/DDBJ databases">
        <authorList>
            <person name="de Groot N.N."/>
        </authorList>
    </citation>
    <scope>NUCLEOTIDE SEQUENCE [LARGE SCALE GENOMIC DNA]</scope>
    <source>
        <strain evidence="11 12">DSM 23310</strain>
    </source>
</reference>
<evidence type="ECO:0000256" key="6">
    <source>
        <dbReference type="ARBA" id="ARBA00022970"/>
    </source>
</evidence>
<comment type="similarity">
    <text evidence="9">Belongs to the binding-protein-dependent transport system permease family. LivHM subfamily.</text>
</comment>
<evidence type="ECO:0000256" key="8">
    <source>
        <dbReference type="ARBA" id="ARBA00023136"/>
    </source>
</evidence>
<keyword evidence="5 10" id="KW-0812">Transmembrane</keyword>
<proteinExistence type="inferred from homology"/>
<evidence type="ECO:0000256" key="9">
    <source>
        <dbReference type="ARBA" id="ARBA00037998"/>
    </source>
</evidence>
<dbReference type="AlphaFoldDB" id="A0A1H2UYP1"/>
<feature type="transmembrane region" description="Helical" evidence="10">
    <location>
        <begin position="186"/>
        <end position="209"/>
    </location>
</feature>
<evidence type="ECO:0000313" key="12">
    <source>
        <dbReference type="Proteomes" id="UP000198828"/>
    </source>
</evidence>
<feature type="transmembrane region" description="Helical" evidence="10">
    <location>
        <begin position="224"/>
        <end position="248"/>
    </location>
</feature>
<dbReference type="InterPro" id="IPR052157">
    <property type="entry name" value="BCAA_transport_permease"/>
</dbReference>
<dbReference type="GO" id="GO:0005304">
    <property type="term" value="F:L-valine transmembrane transporter activity"/>
    <property type="evidence" value="ECO:0007669"/>
    <property type="project" value="TreeGrafter"/>
</dbReference>
<evidence type="ECO:0000256" key="7">
    <source>
        <dbReference type="ARBA" id="ARBA00022989"/>
    </source>
</evidence>
<evidence type="ECO:0000256" key="10">
    <source>
        <dbReference type="SAM" id="Phobius"/>
    </source>
</evidence>
<feature type="transmembrane region" description="Helical" evidence="10">
    <location>
        <begin position="12"/>
        <end position="33"/>
    </location>
</feature>
<dbReference type="Pfam" id="PF02653">
    <property type="entry name" value="BPD_transp_2"/>
    <property type="match status" value="1"/>
</dbReference>
<name>A0A1H2UYP1_9FIRM</name>
<accession>A0A1H2UYP1</accession>
<dbReference type="OrthoDB" id="9807115at2"/>
<dbReference type="PANTHER" id="PTHR11795:SF371">
    <property type="entry name" value="HIGH-AFFINITY BRANCHED-CHAIN AMINO ACID TRANSPORT SYSTEM PERMEASE PROTEIN LIVH"/>
    <property type="match status" value="1"/>
</dbReference>
<dbReference type="GO" id="GO:0042941">
    <property type="term" value="P:D-alanine transmembrane transport"/>
    <property type="evidence" value="ECO:0007669"/>
    <property type="project" value="TreeGrafter"/>
</dbReference>
<dbReference type="CDD" id="cd06582">
    <property type="entry name" value="TM_PBP1_LivH_like"/>
    <property type="match status" value="1"/>
</dbReference>
<feature type="transmembrane region" description="Helical" evidence="10">
    <location>
        <begin position="260"/>
        <end position="276"/>
    </location>
</feature>
<keyword evidence="4" id="KW-0997">Cell inner membrane</keyword>
<keyword evidence="3" id="KW-1003">Cell membrane</keyword>
<dbReference type="GO" id="GO:0015188">
    <property type="term" value="F:L-isoleucine transmembrane transporter activity"/>
    <property type="evidence" value="ECO:0007669"/>
    <property type="project" value="TreeGrafter"/>
</dbReference>